<dbReference type="Proteomes" id="UP000603912">
    <property type="component" value="Unassembled WGS sequence"/>
</dbReference>
<evidence type="ECO:0000256" key="6">
    <source>
        <dbReference type="ARBA" id="ARBA00022801"/>
    </source>
</evidence>
<comment type="subcellular location">
    <subcellularLocation>
        <location evidence="9">Cell membrane</location>
        <topology evidence="9">Multi-pass membrane protein</topology>
    </subcellularLocation>
</comment>
<comment type="caution">
    <text evidence="9">Lacks conserved residue(s) required for the propagation of feature annotation.</text>
</comment>
<reference evidence="11" key="1">
    <citation type="journal article" date="2014" name="Int. J. Syst. Evol. Microbiol.">
        <title>Complete genome sequence of Corynebacterium casei LMG S-19264T (=DSM 44701T), isolated from a smear-ripened cheese.</title>
        <authorList>
            <consortium name="US DOE Joint Genome Institute (JGI-PGF)"/>
            <person name="Walter F."/>
            <person name="Albersmeier A."/>
            <person name="Kalinowski J."/>
            <person name="Ruckert C."/>
        </authorList>
    </citation>
    <scope>NUCLEOTIDE SEQUENCE</scope>
    <source>
        <strain evidence="11">CGMCC 1.12214</strain>
    </source>
</reference>
<sequence length="159" mass="17300">MGTAAFALLADQVSKAIAIATLHEQSLVEVTSFFNLTLSFNPGISFGLLRNWVARWPEAAAIAKLGIAALLIFWAMISRRRVEQIGFAATAGGALGNALDRWRQGAVTDFLDLHYNDLHWPTFNLADVAVVLGCFLVLGASLRPDRRAGPSFERQTNSN</sequence>
<dbReference type="InterPro" id="IPR001872">
    <property type="entry name" value="Peptidase_A8"/>
</dbReference>
<feature type="transmembrane region" description="Helical" evidence="9">
    <location>
        <begin position="32"/>
        <end position="49"/>
    </location>
</feature>
<proteinExistence type="inferred from homology"/>
<dbReference type="GO" id="GO:0005886">
    <property type="term" value="C:plasma membrane"/>
    <property type="evidence" value="ECO:0007669"/>
    <property type="project" value="UniProtKB-SubCell"/>
</dbReference>
<dbReference type="NCBIfam" id="TIGR00077">
    <property type="entry name" value="lspA"/>
    <property type="match status" value="1"/>
</dbReference>
<dbReference type="GO" id="GO:0006508">
    <property type="term" value="P:proteolysis"/>
    <property type="evidence" value="ECO:0007669"/>
    <property type="project" value="UniProtKB-KW"/>
</dbReference>
<dbReference type="AlphaFoldDB" id="A0A917I619"/>
<evidence type="ECO:0000256" key="9">
    <source>
        <dbReference type="HAMAP-Rule" id="MF_00161"/>
    </source>
</evidence>
<keyword evidence="7 9" id="KW-1133">Transmembrane helix</keyword>
<feature type="active site" evidence="9">
    <location>
        <position position="127"/>
    </location>
</feature>
<comment type="pathway">
    <text evidence="9">Protein modification; lipoprotein biosynthesis (signal peptide cleavage).</text>
</comment>
<keyword evidence="2 9" id="KW-1003">Cell membrane</keyword>
<feature type="transmembrane region" description="Helical" evidence="9">
    <location>
        <begin position="123"/>
        <end position="142"/>
    </location>
</feature>
<protein>
    <recommendedName>
        <fullName evidence="9">Lipoprotein signal peptidase</fullName>
        <ecNumber evidence="9">3.4.23.36</ecNumber>
    </recommendedName>
    <alternativeName>
        <fullName evidence="9">Prolipoprotein signal peptidase</fullName>
    </alternativeName>
    <alternativeName>
        <fullName evidence="9">Signal peptidase II</fullName>
        <shortName evidence="9">SPase II</shortName>
    </alternativeName>
</protein>
<dbReference type="Pfam" id="PF01252">
    <property type="entry name" value="Peptidase_A8"/>
    <property type="match status" value="1"/>
</dbReference>
<dbReference type="PRINTS" id="PR00781">
    <property type="entry name" value="LIPOSIGPTASE"/>
</dbReference>
<evidence type="ECO:0000256" key="4">
    <source>
        <dbReference type="ARBA" id="ARBA00022692"/>
    </source>
</evidence>
<dbReference type="PANTHER" id="PTHR33695:SF1">
    <property type="entry name" value="LIPOPROTEIN SIGNAL PEPTIDASE"/>
    <property type="match status" value="1"/>
</dbReference>
<evidence type="ECO:0000313" key="11">
    <source>
        <dbReference type="EMBL" id="GGH15010.1"/>
    </source>
</evidence>
<evidence type="ECO:0000256" key="2">
    <source>
        <dbReference type="ARBA" id="ARBA00022475"/>
    </source>
</evidence>
<dbReference type="HAMAP" id="MF_00161">
    <property type="entry name" value="LspA"/>
    <property type="match status" value="1"/>
</dbReference>
<keyword evidence="12" id="KW-1185">Reference proteome</keyword>
<evidence type="ECO:0000256" key="5">
    <source>
        <dbReference type="ARBA" id="ARBA00022750"/>
    </source>
</evidence>
<reference evidence="11" key="2">
    <citation type="submission" date="2020-09" db="EMBL/GenBank/DDBJ databases">
        <authorList>
            <person name="Sun Q."/>
            <person name="Zhou Y."/>
        </authorList>
    </citation>
    <scope>NUCLEOTIDE SEQUENCE</scope>
    <source>
        <strain evidence="11">CGMCC 1.12214</strain>
    </source>
</reference>
<evidence type="ECO:0000256" key="1">
    <source>
        <dbReference type="ARBA" id="ARBA00006139"/>
    </source>
</evidence>
<dbReference type="PANTHER" id="PTHR33695">
    <property type="entry name" value="LIPOPROTEIN SIGNAL PEPTIDASE"/>
    <property type="match status" value="1"/>
</dbReference>
<dbReference type="EC" id="3.4.23.36" evidence="9"/>
<dbReference type="EMBL" id="BMES01000001">
    <property type="protein sequence ID" value="GGH15010.1"/>
    <property type="molecule type" value="Genomic_DNA"/>
</dbReference>
<keyword evidence="4 9" id="KW-0812">Transmembrane</keyword>
<comment type="function">
    <text evidence="9">This protein specifically catalyzes the removal of signal peptides from prolipoproteins.</text>
</comment>
<keyword evidence="8 9" id="KW-0472">Membrane</keyword>
<comment type="similarity">
    <text evidence="1 9 10">Belongs to the peptidase A8 family.</text>
</comment>
<evidence type="ECO:0000256" key="3">
    <source>
        <dbReference type="ARBA" id="ARBA00022670"/>
    </source>
</evidence>
<keyword evidence="11" id="KW-0449">Lipoprotein</keyword>
<evidence type="ECO:0000256" key="10">
    <source>
        <dbReference type="RuleBase" id="RU004181"/>
    </source>
</evidence>
<keyword evidence="5 9" id="KW-0064">Aspartyl protease</keyword>
<keyword evidence="3 9" id="KW-0645">Protease</keyword>
<comment type="catalytic activity">
    <reaction evidence="9">
        <text>Release of signal peptides from bacterial membrane prolipoproteins. Hydrolyzes -Xaa-Yaa-Zaa-|-(S,diacylglyceryl)Cys-, in which Xaa is hydrophobic (preferably Leu), and Yaa (Ala or Ser) and Zaa (Gly or Ala) have small, neutral side chains.</text>
        <dbReference type="EC" id="3.4.23.36"/>
    </reaction>
</comment>
<evidence type="ECO:0000256" key="8">
    <source>
        <dbReference type="ARBA" id="ARBA00023136"/>
    </source>
</evidence>
<evidence type="ECO:0000256" key="7">
    <source>
        <dbReference type="ARBA" id="ARBA00022989"/>
    </source>
</evidence>
<feature type="transmembrane region" description="Helical" evidence="9">
    <location>
        <begin position="61"/>
        <end position="77"/>
    </location>
</feature>
<feature type="active site" evidence="9">
    <location>
        <position position="109"/>
    </location>
</feature>
<organism evidence="11 12">
    <name type="scientific">Alsobacter metallidurans</name>
    <dbReference type="NCBI Taxonomy" id="340221"/>
    <lineage>
        <taxon>Bacteria</taxon>
        <taxon>Pseudomonadati</taxon>
        <taxon>Pseudomonadota</taxon>
        <taxon>Alphaproteobacteria</taxon>
        <taxon>Hyphomicrobiales</taxon>
        <taxon>Alsobacteraceae</taxon>
        <taxon>Alsobacter</taxon>
    </lineage>
</organism>
<dbReference type="GO" id="GO:0004190">
    <property type="term" value="F:aspartic-type endopeptidase activity"/>
    <property type="evidence" value="ECO:0007669"/>
    <property type="project" value="UniProtKB-UniRule"/>
</dbReference>
<keyword evidence="6 9" id="KW-0378">Hydrolase</keyword>
<accession>A0A917I619</accession>
<evidence type="ECO:0000313" key="12">
    <source>
        <dbReference type="Proteomes" id="UP000603912"/>
    </source>
</evidence>
<comment type="caution">
    <text evidence="11">The sequence shown here is derived from an EMBL/GenBank/DDBJ whole genome shotgun (WGS) entry which is preliminary data.</text>
</comment>
<gene>
    <name evidence="9 11" type="primary">lspA</name>
    <name evidence="11" type="ORF">GCM10007036_14700</name>
</gene>
<name>A0A917I619_9HYPH</name>